<keyword evidence="8 9" id="KW-0472">Membrane</keyword>
<name>A0A1G9P651_9EURY</name>
<reference evidence="12" key="1">
    <citation type="submission" date="2016-10" db="EMBL/GenBank/DDBJ databases">
        <authorList>
            <person name="Varghese N."/>
            <person name="Submissions S."/>
        </authorList>
    </citation>
    <scope>NUCLEOTIDE SEQUENCE [LARGE SCALE GENOMIC DNA]</scope>
    <source>
        <strain evidence="12">CGMCC 1.10119</strain>
    </source>
</reference>
<accession>A0A1G9P651</accession>
<comment type="similarity">
    <text evidence="2">Belongs to the SLC41A transporter family.</text>
</comment>
<evidence type="ECO:0000256" key="7">
    <source>
        <dbReference type="ARBA" id="ARBA00023065"/>
    </source>
</evidence>
<dbReference type="Pfam" id="PF01769">
    <property type="entry name" value="MgtE"/>
    <property type="match status" value="1"/>
</dbReference>
<proteinExistence type="inferred from homology"/>
<dbReference type="Proteomes" id="UP000199451">
    <property type="component" value="Unassembled WGS sequence"/>
</dbReference>
<keyword evidence="3" id="KW-0813">Transport</keyword>
<evidence type="ECO:0000313" key="11">
    <source>
        <dbReference type="EMBL" id="SDL94288.1"/>
    </source>
</evidence>
<evidence type="ECO:0000256" key="8">
    <source>
        <dbReference type="ARBA" id="ARBA00023136"/>
    </source>
</evidence>
<dbReference type="OrthoDB" id="86118at2157"/>
<dbReference type="GO" id="GO:0016020">
    <property type="term" value="C:membrane"/>
    <property type="evidence" value="ECO:0007669"/>
    <property type="project" value="UniProtKB-SubCell"/>
</dbReference>
<feature type="transmembrane region" description="Helical" evidence="9">
    <location>
        <begin position="125"/>
        <end position="153"/>
    </location>
</feature>
<dbReference type="EMBL" id="FNHL01000001">
    <property type="protein sequence ID" value="SDL94288.1"/>
    <property type="molecule type" value="Genomic_DNA"/>
</dbReference>
<protein>
    <submittedName>
        <fullName evidence="11">MgtE-like transporter</fullName>
    </submittedName>
</protein>
<dbReference type="PANTHER" id="PTHR16228:SF7">
    <property type="entry name" value="SLC41A_MGTE INTEGRAL MEMBRANE DOMAIN-CONTAINING PROTEIN"/>
    <property type="match status" value="1"/>
</dbReference>
<comment type="subcellular location">
    <subcellularLocation>
        <location evidence="1">Membrane</location>
        <topology evidence="1">Multi-pass membrane protein</topology>
    </subcellularLocation>
</comment>
<keyword evidence="7" id="KW-0406">Ion transport</keyword>
<dbReference type="RefSeq" id="WP_089693294.1">
    <property type="nucleotide sequence ID" value="NZ_FNHL01000001.1"/>
</dbReference>
<evidence type="ECO:0000256" key="5">
    <source>
        <dbReference type="ARBA" id="ARBA00022842"/>
    </source>
</evidence>
<feature type="transmembrane region" description="Helical" evidence="9">
    <location>
        <begin position="87"/>
        <end position="113"/>
    </location>
</feature>
<dbReference type="InterPro" id="IPR036739">
    <property type="entry name" value="SLC41_membr_dom_sf"/>
</dbReference>
<evidence type="ECO:0000256" key="9">
    <source>
        <dbReference type="SAM" id="Phobius"/>
    </source>
</evidence>
<evidence type="ECO:0000256" key="1">
    <source>
        <dbReference type="ARBA" id="ARBA00004141"/>
    </source>
</evidence>
<dbReference type="SUPFAM" id="SSF161093">
    <property type="entry name" value="MgtE membrane domain-like"/>
    <property type="match status" value="1"/>
</dbReference>
<evidence type="ECO:0000256" key="3">
    <source>
        <dbReference type="ARBA" id="ARBA00022448"/>
    </source>
</evidence>
<dbReference type="AlphaFoldDB" id="A0A1G9P651"/>
<keyword evidence="6 9" id="KW-1133">Transmembrane helix</keyword>
<keyword evidence="4 9" id="KW-0812">Transmembrane</keyword>
<evidence type="ECO:0000259" key="10">
    <source>
        <dbReference type="Pfam" id="PF01769"/>
    </source>
</evidence>
<evidence type="ECO:0000313" key="12">
    <source>
        <dbReference type="Proteomes" id="UP000199451"/>
    </source>
</evidence>
<keyword evidence="12" id="KW-1185">Reference proteome</keyword>
<dbReference type="GO" id="GO:0008324">
    <property type="term" value="F:monoatomic cation transmembrane transporter activity"/>
    <property type="evidence" value="ECO:0007669"/>
    <property type="project" value="InterPro"/>
</dbReference>
<dbReference type="InterPro" id="IPR006667">
    <property type="entry name" value="SLC41_membr_dom"/>
</dbReference>
<dbReference type="Gene3D" id="1.10.357.20">
    <property type="entry name" value="SLC41 divalent cation transporters, integral membrane domain"/>
    <property type="match status" value="1"/>
</dbReference>
<sequence length="195" mass="19515">MSVREVAIQAYREAVPALGASLVGGLVAGAVLGGMRAELQQVPGLLVLVPALLATRGNVYGSLGARIATALHQGLVVPRISEADRRLGAAVAAALGNGILASLFAATAAFLVLTLLGWTVAPLPTLLGIALVAGVLSGTVLTVVVVTVVFAGYRRGYNPDTLVGPVVTTTGDVFGILFLLIAVRTVLAVSGGGLA</sequence>
<evidence type="ECO:0000256" key="2">
    <source>
        <dbReference type="ARBA" id="ARBA00009749"/>
    </source>
</evidence>
<organism evidence="11 12">
    <name type="scientific">Halogranum gelatinilyticum</name>
    <dbReference type="NCBI Taxonomy" id="660521"/>
    <lineage>
        <taxon>Archaea</taxon>
        <taxon>Methanobacteriati</taxon>
        <taxon>Methanobacteriota</taxon>
        <taxon>Stenosarchaea group</taxon>
        <taxon>Halobacteria</taxon>
        <taxon>Halobacteriales</taxon>
        <taxon>Haloferacaceae</taxon>
    </lineage>
</organism>
<dbReference type="STRING" id="660521.SAMN04487949_0256"/>
<evidence type="ECO:0000256" key="6">
    <source>
        <dbReference type="ARBA" id="ARBA00022989"/>
    </source>
</evidence>
<keyword evidence="5" id="KW-0460">Magnesium</keyword>
<feature type="domain" description="SLC41A/MgtE integral membrane" evidence="10">
    <location>
        <begin position="49"/>
        <end position="181"/>
    </location>
</feature>
<dbReference type="InterPro" id="IPR045349">
    <property type="entry name" value="SLC41A1-3"/>
</dbReference>
<gene>
    <name evidence="11" type="ORF">SAMN04487949_0256</name>
</gene>
<feature type="transmembrane region" description="Helical" evidence="9">
    <location>
        <begin position="14"/>
        <end position="33"/>
    </location>
</feature>
<dbReference type="PANTHER" id="PTHR16228">
    <property type="entry name" value="DIVALENT CATION TRANSPORTER SOLUTE CARRIER FAMILY 41"/>
    <property type="match status" value="1"/>
</dbReference>
<evidence type="ECO:0000256" key="4">
    <source>
        <dbReference type="ARBA" id="ARBA00022692"/>
    </source>
</evidence>